<gene>
    <name evidence="1" type="ORF">KIN20_013184</name>
</gene>
<dbReference type="Proteomes" id="UP001196413">
    <property type="component" value="Unassembled WGS sequence"/>
</dbReference>
<sequence>MTKAKISGNLPTDNSSLQLRSVQSIVGQLLTCALCKENGALVGCSIKGRRSVFHLHVQFVSSDVWTTRILRDRLQRNEVLRLQEEFFLHAGGVSVLDHYWSSTEAALGPHWTPTGPVIFT</sequence>
<comment type="caution">
    <text evidence="1">The sequence shown here is derived from an EMBL/GenBank/DDBJ whole genome shotgun (WGS) entry which is preliminary data.</text>
</comment>
<evidence type="ECO:0000313" key="1">
    <source>
        <dbReference type="EMBL" id="KAJ1355690.1"/>
    </source>
</evidence>
<accession>A0AAD5QNL7</accession>
<reference evidence="1" key="1">
    <citation type="submission" date="2021-06" db="EMBL/GenBank/DDBJ databases">
        <title>Parelaphostrongylus tenuis whole genome reference sequence.</title>
        <authorList>
            <person name="Garwood T.J."/>
            <person name="Larsen P.A."/>
            <person name="Fountain-Jones N.M."/>
            <person name="Garbe J.R."/>
            <person name="Macchietto M.G."/>
            <person name="Kania S.A."/>
            <person name="Gerhold R.W."/>
            <person name="Richards J.E."/>
            <person name="Wolf T.M."/>
        </authorList>
    </citation>
    <scope>NUCLEOTIDE SEQUENCE</scope>
    <source>
        <strain evidence="1">MNPRO001-30</strain>
        <tissue evidence="1">Meninges</tissue>
    </source>
</reference>
<evidence type="ECO:0000313" key="2">
    <source>
        <dbReference type="Proteomes" id="UP001196413"/>
    </source>
</evidence>
<name>A0AAD5QNL7_PARTN</name>
<protein>
    <submittedName>
        <fullName evidence="1">Uncharacterized protein</fullName>
    </submittedName>
</protein>
<keyword evidence="2" id="KW-1185">Reference proteome</keyword>
<organism evidence="1 2">
    <name type="scientific">Parelaphostrongylus tenuis</name>
    <name type="common">Meningeal worm</name>
    <dbReference type="NCBI Taxonomy" id="148309"/>
    <lineage>
        <taxon>Eukaryota</taxon>
        <taxon>Metazoa</taxon>
        <taxon>Ecdysozoa</taxon>
        <taxon>Nematoda</taxon>
        <taxon>Chromadorea</taxon>
        <taxon>Rhabditida</taxon>
        <taxon>Rhabditina</taxon>
        <taxon>Rhabditomorpha</taxon>
        <taxon>Strongyloidea</taxon>
        <taxon>Metastrongylidae</taxon>
        <taxon>Parelaphostrongylus</taxon>
    </lineage>
</organism>
<dbReference type="EMBL" id="JAHQIW010002552">
    <property type="protein sequence ID" value="KAJ1355690.1"/>
    <property type="molecule type" value="Genomic_DNA"/>
</dbReference>
<proteinExistence type="predicted"/>
<dbReference type="AlphaFoldDB" id="A0AAD5QNL7"/>